<dbReference type="Gene3D" id="1.10.600.10">
    <property type="entry name" value="Farnesyl Diphosphate Synthase"/>
    <property type="match status" value="1"/>
</dbReference>
<organism evidence="1 2">
    <name type="scientific">Neurospora tetrasperma (strain FGSC 2508 / ATCC MYA-4615 / P0657)</name>
    <dbReference type="NCBI Taxonomy" id="510951"/>
    <lineage>
        <taxon>Eukaryota</taxon>
        <taxon>Fungi</taxon>
        <taxon>Dikarya</taxon>
        <taxon>Ascomycota</taxon>
        <taxon>Pezizomycotina</taxon>
        <taxon>Sordariomycetes</taxon>
        <taxon>Sordariomycetidae</taxon>
        <taxon>Sordariales</taxon>
        <taxon>Sordariaceae</taxon>
        <taxon>Neurospora</taxon>
    </lineage>
</organism>
<proteinExistence type="predicted"/>
<dbReference type="EMBL" id="GL891382">
    <property type="protein sequence ID" value="EGO53538.1"/>
    <property type="molecule type" value="Genomic_DNA"/>
</dbReference>
<dbReference type="Proteomes" id="UP000008065">
    <property type="component" value="Unassembled WGS sequence"/>
</dbReference>
<dbReference type="OrthoDB" id="2861623at2759"/>
<dbReference type="GeneID" id="20826318"/>
<evidence type="ECO:0000313" key="2">
    <source>
        <dbReference type="Proteomes" id="UP000008065"/>
    </source>
</evidence>
<dbReference type="VEuPathDB" id="FungiDB:NEUTE1DRAFT_143309"/>
<gene>
    <name evidence="1" type="ORF">NEUTE1DRAFT_143309</name>
</gene>
<dbReference type="KEGG" id="nte:NEUTE1DRAFT143309"/>
<reference evidence="2" key="1">
    <citation type="journal article" date="2011" name="Genetics">
        <title>Massive changes in genome architecture accompany the transition to self-fertility in the filamentous fungus Neurospora tetrasperma.</title>
        <authorList>
            <person name="Ellison C.E."/>
            <person name="Stajich J.E."/>
            <person name="Jacobson D.J."/>
            <person name="Natvig D.O."/>
            <person name="Lapidus A."/>
            <person name="Foster B."/>
            <person name="Aerts A."/>
            <person name="Riley R."/>
            <person name="Lindquist E.A."/>
            <person name="Grigoriev I.V."/>
            <person name="Taylor J.W."/>
        </authorList>
    </citation>
    <scope>NUCLEOTIDE SEQUENCE [LARGE SCALE GENOMIC DNA]</scope>
    <source>
        <strain evidence="2">FGSC 2508 / P0657</strain>
    </source>
</reference>
<name>F8N4K0_NEUT8</name>
<evidence type="ECO:0000313" key="1">
    <source>
        <dbReference type="EMBL" id="EGO53538.1"/>
    </source>
</evidence>
<dbReference type="SUPFAM" id="SSF48576">
    <property type="entry name" value="Terpenoid synthases"/>
    <property type="match status" value="1"/>
</dbReference>
<sequence length="88" mass="10074">MNETGQDQNTIVAEVLQEVKSSHERFESAAGDLLIKTMKEDSQVRNGVERFIECYMTMTTGYNEWALQSDRYGVKEHVQEDGSFLIPL</sequence>
<dbReference type="AlphaFoldDB" id="F8N4K0"/>
<accession>F8N4K0</accession>
<dbReference type="HOGENOM" id="CLU_2469652_0_0_1"/>
<keyword evidence="2" id="KW-1185">Reference proteome</keyword>
<dbReference type="RefSeq" id="XP_009857130.1">
    <property type="nucleotide sequence ID" value="XM_009858828.1"/>
</dbReference>
<dbReference type="InterPro" id="IPR008949">
    <property type="entry name" value="Isoprenoid_synthase_dom_sf"/>
</dbReference>
<protein>
    <submittedName>
        <fullName evidence="1">Uncharacterized protein</fullName>
    </submittedName>
</protein>